<name>A0ABW3CDZ9_9ACTN</name>
<dbReference type="Pfam" id="PF04738">
    <property type="entry name" value="Lant_dehydr_N"/>
    <property type="match status" value="1"/>
</dbReference>
<evidence type="ECO:0000313" key="2">
    <source>
        <dbReference type="EMBL" id="MFD0852150.1"/>
    </source>
</evidence>
<protein>
    <submittedName>
        <fullName evidence="2">Lantibiotic dehydratase</fullName>
    </submittedName>
</protein>
<feature type="domain" description="Lantibiotic dehydratase N-terminal" evidence="1">
    <location>
        <begin position="2"/>
        <end position="188"/>
    </location>
</feature>
<evidence type="ECO:0000313" key="3">
    <source>
        <dbReference type="Proteomes" id="UP001597083"/>
    </source>
</evidence>
<evidence type="ECO:0000259" key="1">
    <source>
        <dbReference type="Pfam" id="PF04738"/>
    </source>
</evidence>
<keyword evidence="3" id="KW-1185">Reference proteome</keyword>
<proteinExistence type="predicted"/>
<accession>A0ABW3CDZ9</accession>
<comment type="caution">
    <text evidence="2">The sequence shown here is derived from an EMBL/GenBank/DDBJ whole genome shotgun (WGS) entry which is preliminary data.</text>
</comment>
<organism evidence="2 3">
    <name type="scientific">Actinomadura adrarensis</name>
    <dbReference type="NCBI Taxonomy" id="1819600"/>
    <lineage>
        <taxon>Bacteria</taxon>
        <taxon>Bacillati</taxon>
        <taxon>Actinomycetota</taxon>
        <taxon>Actinomycetes</taxon>
        <taxon>Streptosporangiales</taxon>
        <taxon>Thermomonosporaceae</taxon>
        <taxon>Actinomadura</taxon>
    </lineage>
</organism>
<dbReference type="EMBL" id="JBHTIR010001105">
    <property type="protein sequence ID" value="MFD0852150.1"/>
    <property type="molecule type" value="Genomic_DNA"/>
</dbReference>
<dbReference type="Proteomes" id="UP001597083">
    <property type="component" value="Unassembled WGS sequence"/>
</dbReference>
<sequence length="188" mass="20252">LGVAVHAPSPEAISRGDFELQVVAAPRAHTSMIGRFTHLLDGDDHAHLCDSYRPASHPGGDDVVVAQLSFRPRRPHNDNVVRVPPHAGTVVLSLSEHPESVSAPGRAVDGRIGLDDLAVTADADQLYLVQRSTGRRVIAHIPHALDTVVQTPPLARFLAELTDARSVVFGPLDLGAARTLPYLPRIRY</sequence>
<dbReference type="InterPro" id="IPR006827">
    <property type="entry name" value="Lant_deHydtase_N"/>
</dbReference>
<gene>
    <name evidence="2" type="ORF">ACFQ07_07955</name>
</gene>
<feature type="non-terminal residue" evidence="2">
    <location>
        <position position="188"/>
    </location>
</feature>
<feature type="non-terminal residue" evidence="2">
    <location>
        <position position="1"/>
    </location>
</feature>
<reference evidence="3" key="1">
    <citation type="journal article" date="2019" name="Int. J. Syst. Evol. Microbiol.">
        <title>The Global Catalogue of Microorganisms (GCM) 10K type strain sequencing project: providing services to taxonomists for standard genome sequencing and annotation.</title>
        <authorList>
            <consortium name="The Broad Institute Genomics Platform"/>
            <consortium name="The Broad Institute Genome Sequencing Center for Infectious Disease"/>
            <person name="Wu L."/>
            <person name="Ma J."/>
        </authorList>
    </citation>
    <scope>NUCLEOTIDE SEQUENCE [LARGE SCALE GENOMIC DNA]</scope>
    <source>
        <strain evidence="3">JCM 31696</strain>
    </source>
</reference>